<keyword evidence="7" id="KW-0482">Metalloprotease</keyword>
<dbReference type="InterPro" id="IPR050344">
    <property type="entry name" value="Peptidase_M1_aminopeptidases"/>
</dbReference>
<protein>
    <submittedName>
        <fullName evidence="9">Peptidase_M1 domain-containing protein</fullName>
    </submittedName>
</protein>
<dbReference type="Pfam" id="PF01433">
    <property type="entry name" value="Peptidase_M1"/>
    <property type="match status" value="1"/>
</dbReference>
<dbReference type="GO" id="GO:0016020">
    <property type="term" value="C:membrane"/>
    <property type="evidence" value="ECO:0007669"/>
    <property type="project" value="TreeGrafter"/>
</dbReference>
<feature type="domain" description="Peptidase M1 membrane alanine aminopeptidase" evidence="8">
    <location>
        <begin position="2"/>
        <end position="90"/>
    </location>
</feature>
<dbReference type="GO" id="GO:0070006">
    <property type="term" value="F:metalloaminopeptidase activity"/>
    <property type="evidence" value="ECO:0007669"/>
    <property type="project" value="TreeGrafter"/>
</dbReference>
<proteinExistence type="inferred from homology"/>
<evidence type="ECO:0000256" key="7">
    <source>
        <dbReference type="ARBA" id="ARBA00023049"/>
    </source>
</evidence>
<dbReference type="GO" id="GO:0043171">
    <property type="term" value="P:peptide catabolic process"/>
    <property type="evidence" value="ECO:0007669"/>
    <property type="project" value="TreeGrafter"/>
</dbReference>
<keyword evidence="5" id="KW-0378">Hydrolase</keyword>
<evidence type="ECO:0000256" key="2">
    <source>
        <dbReference type="ARBA" id="ARBA00010136"/>
    </source>
</evidence>
<dbReference type="PANTHER" id="PTHR11533:SF293">
    <property type="entry name" value="AMINOPEPTIDASE-2-RELATED"/>
    <property type="match status" value="1"/>
</dbReference>
<dbReference type="AlphaFoldDB" id="A0A0M3JMT6"/>
<dbReference type="PANTHER" id="PTHR11533">
    <property type="entry name" value="PROTEASE M1 ZINC METALLOPROTEASE"/>
    <property type="match status" value="1"/>
</dbReference>
<dbReference type="GO" id="GO:0006508">
    <property type="term" value="P:proteolysis"/>
    <property type="evidence" value="ECO:0007669"/>
    <property type="project" value="UniProtKB-KW"/>
</dbReference>
<dbReference type="GO" id="GO:0042277">
    <property type="term" value="F:peptide binding"/>
    <property type="evidence" value="ECO:0007669"/>
    <property type="project" value="TreeGrafter"/>
</dbReference>
<evidence type="ECO:0000256" key="4">
    <source>
        <dbReference type="ARBA" id="ARBA00022723"/>
    </source>
</evidence>
<accession>A0A0M3JMT6</accession>
<evidence type="ECO:0000256" key="1">
    <source>
        <dbReference type="ARBA" id="ARBA00001947"/>
    </source>
</evidence>
<dbReference type="InterPro" id="IPR027268">
    <property type="entry name" value="Peptidase_M4/M1_CTD_sf"/>
</dbReference>
<dbReference type="GO" id="GO:0005615">
    <property type="term" value="C:extracellular space"/>
    <property type="evidence" value="ECO:0007669"/>
    <property type="project" value="TreeGrafter"/>
</dbReference>
<name>A0A0M3JMT6_ANISI</name>
<keyword evidence="4" id="KW-0479">Metal-binding</keyword>
<comment type="cofactor">
    <cofactor evidence="1">
        <name>Zn(2+)</name>
        <dbReference type="ChEBI" id="CHEBI:29105"/>
    </cofactor>
</comment>
<dbReference type="Gene3D" id="1.10.390.10">
    <property type="entry name" value="Neutral Protease Domain 2"/>
    <property type="match status" value="1"/>
</dbReference>
<dbReference type="SUPFAM" id="SSF55486">
    <property type="entry name" value="Metalloproteases ('zincins'), catalytic domain"/>
    <property type="match status" value="1"/>
</dbReference>
<keyword evidence="3" id="KW-0645">Protease</keyword>
<dbReference type="InterPro" id="IPR014782">
    <property type="entry name" value="Peptidase_M1_dom"/>
</dbReference>
<evidence type="ECO:0000256" key="6">
    <source>
        <dbReference type="ARBA" id="ARBA00022833"/>
    </source>
</evidence>
<organism evidence="9">
    <name type="scientific">Anisakis simplex</name>
    <name type="common">Herring worm</name>
    <dbReference type="NCBI Taxonomy" id="6269"/>
    <lineage>
        <taxon>Eukaryota</taxon>
        <taxon>Metazoa</taxon>
        <taxon>Ecdysozoa</taxon>
        <taxon>Nematoda</taxon>
        <taxon>Chromadorea</taxon>
        <taxon>Rhabditida</taxon>
        <taxon>Spirurina</taxon>
        <taxon>Ascaridomorpha</taxon>
        <taxon>Ascaridoidea</taxon>
        <taxon>Anisakidae</taxon>
        <taxon>Anisakis</taxon>
        <taxon>Anisakis simplex complex</taxon>
    </lineage>
</organism>
<dbReference type="GO" id="GO:0005737">
    <property type="term" value="C:cytoplasm"/>
    <property type="evidence" value="ECO:0007669"/>
    <property type="project" value="TreeGrafter"/>
</dbReference>
<evidence type="ECO:0000256" key="5">
    <source>
        <dbReference type="ARBA" id="ARBA00022801"/>
    </source>
</evidence>
<dbReference type="InterPro" id="IPR001930">
    <property type="entry name" value="Peptidase_M1"/>
</dbReference>
<dbReference type="WBParaSite" id="ASIM_0000897501-mRNA-1">
    <property type="protein sequence ID" value="ASIM_0000897501-mRNA-1"/>
    <property type="gene ID" value="ASIM_0000897501"/>
</dbReference>
<evidence type="ECO:0000259" key="8">
    <source>
        <dbReference type="Pfam" id="PF01433"/>
    </source>
</evidence>
<dbReference type="PRINTS" id="PR00756">
    <property type="entry name" value="ALADIPTASE"/>
</dbReference>
<keyword evidence="6" id="KW-0862">Zinc</keyword>
<evidence type="ECO:0000256" key="3">
    <source>
        <dbReference type="ARBA" id="ARBA00022670"/>
    </source>
</evidence>
<evidence type="ECO:0000313" key="9">
    <source>
        <dbReference type="WBParaSite" id="ASIM_0000897501-mRNA-1"/>
    </source>
</evidence>
<sequence>LVSVPQYTGSSRAMENWGVIIMIYEALLIDPLYATTLEYSIVARVTPHEVVHQWFGDLVTTEWWSTLFLNEAFAQYYYTDAANYTYPDQQKYAVRCS</sequence>
<dbReference type="GO" id="GO:0008270">
    <property type="term" value="F:zinc ion binding"/>
    <property type="evidence" value="ECO:0007669"/>
    <property type="project" value="InterPro"/>
</dbReference>
<reference evidence="9" key="1">
    <citation type="submission" date="2017-02" db="UniProtKB">
        <authorList>
            <consortium name="WormBaseParasite"/>
        </authorList>
    </citation>
    <scope>IDENTIFICATION</scope>
</reference>
<comment type="similarity">
    <text evidence="2">Belongs to the peptidase M1 family.</text>
</comment>